<evidence type="ECO:0000313" key="3">
    <source>
        <dbReference type="Proteomes" id="UP000642070"/>
    </source>
</evidence>
<gene>
    <name evidence="2" type="ORF">GCM10007977_056330</name>
</gene>
<dbReference type="InterPro" id="IPR032710">
    <property type="entry name" value="NTF2-like_dom_sf"/>
</dbReference>
<protein>
    <recommendedName>
        <fullName evidence="1">SnoaL-like domain-containing protein</fullName>
    </recommendedName>
</protein>
<dbReference type="InterPro" id="IPR037401">
    <property type="entry name" value="SnoaL-like"/>
</dbReference>
<dbReference type="Gene3D" id="3.10.450.50">
    <property type="match status" value="1"/>
</dbReference>
<evidence type="ECO:0000259" key="1">
    <source>
        <dbReference type="Pfam" id="PF12680"/>
    </source>
</evidence>
<comment type="caution">
    <text evidence="2">The sequence shown here is derived from an EMBL/GenBank/DDBJ whole genome shotgun (WGS) entry which is preliminary data.</text>
</comment>
<keyword evidence="3" id="KW-1185">Reference proteome</keyword>
<reference evidence="2" key="1">
    <citation type="journal article" date="2014" name="Int. J. Syst. Evol. Microbiol.">
        <title>Complete genome sequence of Corynebacterium casei LMG S-19264T (=DSM 44701T), isolated from a smear-ripened cheese.</title>
        <authorList>
            <consortium name="US DOE Joint Genome Institute (JGI-PGF)"/>
            <person name="Walter F."/>
            <person name="Albersmeier A."/>
            <person name="Kalinowski J."/>
            <person name="Ruckert C."/>
        </authorList>
    </citation>
    <scope>NUCLEOTIDE SEQUENCE</scope>
    <source>
        <strain evidence="2">JCM 19831</strain>
    </source>
</reference>
<sequence>MHYGRVMATPTNPLAVIQRWHAAVNAVDAAALAELATEDITVAGPRGAGHGRTVLLDWLRRAGLSYRPRRWFSDGHAGAVVEELVTWRDPATGEVLTEDALVASRYVLSDGRISLYARHDALDEALARAGLDRSQQVEPPA</sequence>
<accession>A0A917WYW2</accession>
<dbReference type="AlphaFoldDB" id="A0A917WYW2"/>
<dbReference type="Proteomes" id="UP000642070">
    <property type="component" value="Unassembled WGS sequence"/>
</dbReference>
<dbReference type="EMBL" id="BMPI01000029">
    <property type="protein sequence ID" value="GGM47419.1"/>
    <property type="molecule type" value="Genomic_DNA"/>
</dbReference>
<organism evidence="2 3">
    <name type="scientific">Dactylosporangium sucinum</name>
    <dbReference type="NCBI Taxonomy" id="1424081"/>
    <lineage>
        <taxon>Bacteria</taxon>
        <taxon>Bacillati</taxon>
        <taxon>Actinomycetota</taxon>
        <taxon>Actinomycetes</taxon>
        <taxon>Micromonosporales</taxon>
        <taxon>Micromonosporaceae</taxon>
        <taxon>Dactylosporangium</taxon>
    </lineage>
</organism>
<name>A0A917WYW2_9ACTN</name>
<proteinExistence type="predicted"/>
<dbReference type="SUPFAM" id="SSF54427">
    <property type="entry name" value="NTF2-like"/>
    <property type="match status" value="1"/>
</dbReference>
<dbReference type="Pfam" id="PF12680">
    <property type="entry name" value="SnoaL_2"/>
    <property type="match status" value="1"/>
</dbReference>
<reference evidence="2" key="2">
    <citation type="submission" date="2020-09" db="EMBL/GenBank/DDBJ databases">
        <authorList>
            <person name="Sun Q."/>
            <person name="Ohkuma M."/>
        </authorList>
    </citation>
    <scope>NUCLEOTIDE SEQUENCE</scope>
    <source>
        <strain evidence="2">JCM 19831</strain>
    </source>
</reference>
<feature type="domain" description="SnoaL-like" evidence="1">
    <location>
        <begin position="17"/>
        <end position="114"/>
    </location>
</feature>
<evidence type="ECO:0000313" key="2">
    <source>
        <dbReference type="EMBL" id="GGM47419.1"/>
    </source>
</evidence>